<organism evidence="1 2">
    <name type="scientific">Vagococcus penaei</name>
    <dbReference type="NCBI Taxonomy" id="633807"/>
    <lineage>
        <taxon>Bacteria</taxon>
        <taxon>Bacillati</taxon>
        <taxon>Bacillota</taxon>
        <taxon>Bacilli</taxon>
        <taxon>Lactobacillales</taxon>
        <taxon>Enterococcaceae</taxon>
        <taxon>Vagococcus</taxon>
    </lineage>
</organism>
<keyword evidence="2" id="KW-1185">Reference proteome</keyword>
<dbReference type="EMBL" id="CP019609">
    <property type="protein sequence ID" value="AQP52878.1"/>
    <property type="molecule type" value="Genomic_DNA"/>
</dbReference>
<sequence length="62" mass="7237">MKLKYFIQLFLCFTIAIIIPFSIIHLFNITDIALQLVLYLTLGYLLLVLPLTIIKLNQNKEI</sequence>
<dbReference type="KEGG" id="vpi:BW732_00660"/>
<dbReference type="Proteomes" id="UP000188246">
    <property type="component" value="Chromosome"/>
</dbReference>
<proteinExistence type="predicted"/>
<reference evidence="1 2" key="1">
    <citation type="journal article" date="2010" name="Int. J. Syst. Evol. Microbiol.">
        <title>Vagococcus penaei sp. nov., isolated from spoilage microbiota of cooked shrimp (Penaeus vannamei).</title>
        <authorList>
            <person name="Jaffres E."/>
            <person name="Prevost H."/>
            <person name="Rossero A."/>
            <person name="Joffraud J.J."/>
            <person name="Dousset X."/>
        </authorList>
    </citation>
    <scope>NUCLEOTIDE SEQUENCE [LARGE SCALE GENOMIC DNA]</scope>
    <source>
        <strain evidence="1 2">CD276</strain>
    </source>
</reference>
<dbReference type="AlphaFoldDB" id="A0A1Q2D3H0"/>
<evidence type="ECO:0000313" key="1">
    <source>
        <dbReference type="EMBL" id="AQP52878.1"/>
    </source>
</evidence>
<gene>
    <name evidence="1" type="ORF">BW732_00660</name>
</gene>
<evidence type="ECO:0000313" key="2">
    <source>
        <dbReference type="Proteomes" id="UP000188246"/>
    </source>
</evidence>
<accession>A0A1Q2D3H0</accession>
<protein>
    <submittedName>
        <fullName evidence="1">Uncharacterized protein</fullName>
    </submittedName>
</protein>
<dbReference type="RefSeq" id="WP_077274974.1">
    <property type="nucleotide sequence ID" value="NZ_CP019609.1"/>
</dbReference>
<name>A0A1Q2D3H0_9ENTE</name>